<feature type="chain" id="PRO_5013111680" description="TNase-like domain-containing protein" evidence="4">
    <location>
        <begin position="27"/>
        <end position="177"/>
    </location>
</feature>
<accession>A0A1P8JTX3</accession>
<evidence type="ECO:0000256" key="4">
    <source>
        <dbReference type="SAM" id="SignalP"/>
    </source>
</evidence>
<dbReference type="KEGG" id="rhy:RD110_08325"/>
<evidence type="ECO:0000256" key="3">
    <source>
        <dbReference type="ARBA" id="ARBA00022801"/>
    </source>
</evidence>
<evidence type="ECO:0000313" key="6">
    <source>
        <dbReference type="EMBL" id="APW37204.1"/>
    </source>
</evidence>
<dbReference type="EMBL" id="CP019236">
    <property type="protein sequence ID" value="APW37204.1"/>
    <property type="molecule type" value="Genomic_DNA"/>
</dbReference>
<reference evidence="6 7" key="1">
    <citation type="submission" date="2017-01" db="EMBL/GenBank/DDBJ databases">
        <authorList>
            <person name="Mah S.A."/>
            <person name="Swanson W.J."/>
            <person name="Moy G.W."/>
            <person name="Vacquier V.D."/>
        </authorList>
    </citation>
    <scope>NUCLEOTIDE SEQUENCE [LARGE SCALE GENOMIC DNA]</scope>
    <source>
        <strain evidence="6 7">DCY110</strain>
    </source>
</reference>
<dbReference type="STRING" id="1842727.RD110_08325"/>
<dbReference type="SUPFAM" id="SSF50199">
    <property type="entry name" value="Staphylococcal nuclease"/>
    <property type="match status" value="1"/>
</dbReference>
<evidence type="ECO:0000313" key="7">
    <source>
        <dbReference type="Proteomes" id="UP000186609"/>
    </source>
</evidence>
<dbReference type="AlphaFoldDB" id="A0A1P8JTX3"/>
<dbReference type="PROSITE" id="PS50830">
    <property type="entry name" value="TNASE_3"/>
    <property type="match status" value="1"/>
</dbReference>
<dbReference type="Pfam" id="PF00565">
    <property type="entry name" value="SNase"/>
    <property type="match status" value="1"/>
</dbReference>
<dbReference type="GO" id="GO:0016787">
    <property type="term" value="F:hydrolase activity"/>
    <property type="evidence" value="ECO:0007669"/>
    <property type="project" value="UniProtKB-KW"/>
</dbReference>
<evidence type="ECO:0000259" key="5">
    <source>
        <dbReference type="PROSITE" id="PS50830"/>
    </source>
</evidence>
<keyword evidence="2" id="KW-0255">Endonuclease</keyword>
<feature type="signal peptide" evidence="4">
    <location>
        <begin position="1"/>
        <end position="26"/>
    </location>
</feature>
<dbReference type="RefSeq" id="WP_076198471.1">
    <property type="nucleotide sequence ID" value="NZ_CP019236.1"/>
</dbReference>
<name>A0A1P8JTX3_9BURK</name>
<keyword evidence="3" id="KW-0378">Hydrolase</keyword>
<dbReference type="InterPro" id="IPR016071">
    <property type="entry name" value="Staphylococal_nuclease_OB-fold"/>
</dbReference>
<evidence type="ECO:0000256" key="2">
    <source>
        <dbReference type="ARBA" id="ARBA00022759"/>
    </source>
</evidence>
<dbReference type="InterPro" id="IPR035437">
    <property type="entry name" value="SNase_OB-fold_sf"/>
</dbReference>
<gene>
    <name evidence="6" type="ORF">RD110_08325</name>
</gene>
<keyword evidence="1" id="KW-0540">Nuclease</keyword>
<dbReference type="PANTHER" id="PTHR12302">
    <property type="entry name" value="EBNA2 BINDING PROTEIN P100"/>
    <property type="match status" value="1"/>
</dbReference>
<organism evidence="6 7">
    <name type="scientific">Rhodoferax koreensis</name>
    <dbReference type="NCBI Taxonomy" id="1842727"/>
    <lineage>
        <taxon>Bacteria</taxon>
        <taxon>Pseudomonadati</taxon>
        <taxon>Pseudomonadota</taxon>
        <taxon>Betaproteobacteria</taxon>
        <taxon>Burkholderiales</taxon>
        <taxon>Comamonadaceae</taxon>
        <taxon>Rhodoferax</taxon>
    </lineage>
</organism>
<dbReference type="Proteomes" id="UP000186609">
    <property type="component" value="Chromosome"/>
</dbReference>
<keyword evidence="4" id="KW-0732">Signal</keyword>
<dbReference type="SMART" id="SM00318">
    <property type="entry name" value="SNc"/>
    <property type="match status" value="1"/>
</dbReference>
<proteinExistence type="predicted"/>
<sequence>MPWHRNRIIQSIASVLIALFAGWACAEASFDAKQPWRAEVTYVTDGDTLWVRPEAGSPPRKLRLDGIDAPEICQVHGVAAREALMRRVLHRQVMVSSRATDDYQRTLVTLHLDGEDLGRWMVAQGHAWSYRYHRSAGPYAAEEKSARRAGRGLFADVGAERPRDFRKSHGSCYPSKP</sequence>
<keyword evidence="7" id="KW-1185">Reference proteome</keyword>
<dbReference type="OrthoDB" id="9805504at2"/>
<dbReference type="GO" id="GO:0004519">
    <property type="term" value="F:endonuclease activity"/>
    <property type="evidence" value="ECO:0007669"/>
    <property type="project" value="UniProtKB-KW"/>
</dbReference>
<dbReference type="PANTHER" id="PTHR12302:SF3">
    <property type="entry name" value="SERINE_THREONINE-PROTEIN KINASE 31"/>
    <property type="match status" value="1"/>
</dbReference>
<feature type="domain" description="TNase-like" evidence="5">
    <location>
        <begin position="34"/>
        <end position="156"/>
    </location>
</feature>
<dbReference type="Gene3D" id="2.40.50.90">
    <property type="match status" value="1"/>
</dbReference>
<evidence type="ECO:0000256" key="1">
    <source>
        <dbReference type="ARBA" id="ARBA00022722"/>
    </source>
</evidence>
<protein>
    <recommendedName>
        <fullName evidence="5">TNase-like domain-containing protein</fullName>
    </recommendedName>
</protein>